<organism evidence="6 7">
    <name type="scientific">Promicromonospora sukumoe</name>
    <dbReference type="NCBI Taxonomy" id="88382"/>
    <lineage>
        <taxon>Bacteria</taxon>
        <taxon>Bacillati</taxon>
        <taxon>Actinomycetota</taxon>
        <taxon>Actinomycetes</taxon>
        <taxon>Micrococcales</taxon>
        <taxon>Promicromonosporaceae</taxon>
        <taxon>Promicromonospora</taxon>
    </lineage>
</organism>
<keyword evidence="3 5" id="KW-1133">Transmembrane helix</keyword>
<evidence type="ECO:0000256" key="3">
    <source>
        <dbReference type="ARBA" id="ARBA00022989"/>
    </source>
</evidence>
<keyword evidence="4 5" id="KW-0472">Membrane</keyword>
<evidence type="ECO:0000256" key="2">
    <source>
        <dbReference type="ARBA" id="ARBA00022692"/>
    </source>
</evidence>
<sequence>MNIALWTVAGLLALAYVAGGGVKVVLSKEKIFASGPAAAWVEDFRPGTVRAIGVLEVLGGLGLVLPALLGVATGLVPLAALGLAMIMVGAAVTRLSRGEYRLMLLDLTYLVLAGFVAWGRFGPEAFVA</sequence>
<dbReference type="Proteomes" id="UP000540568">
    <property type="component" value="Unassembled WGS sequence"/>
</dbReference>
<proteinExistence type="predicted"/>
<name>A0A7W3JE69_9MICO</name>
<feature type="transmembrane region" description="Helical" evidence="5">
    <location>
        <begin position="63"/>
        <end position="90"/>
    </location>
</feature>
<evidence type="ECO:0008006" key="8">
    <source>
        <dbReference type="Google" id="ProtNLM"/>
    </source>
</evidence>
<evidence type="ECO:0000256" key="1">
    <source>
        <dbReference type="ARBA" id="ARBA00004141"/>
    </source>
</evidence>
<dbReference type="EMBL" id="JACGWV010000003">
    <property type="protein sequence ID" value="MBA8811187.1"/>
    <property type="molecule type" value="Genomic_DNA"/>
</dbReference>
<comment type="caution">
    <text evidence="6">The sequence shown here is derived from an EMBL/GenBank/DDBJ whole genome shotgun (WGS) entry which is preliminary data.</text>
</comment>
<keyword evidence="7" id="KW-1185">Reference proteome</keyword>
<reference evidence="6 7" key="1">
    <citation type="submission" date="2020-07" db="EMBL/GenBank/DDBJ databases">
        <title>Sequencing the genomes of 1000 actinobacteria strains.</title>
        <authorList>
            <person name="Klenk H.-P."/>
        </authorList>
    </citation>
    <scope>NUCLEOTIDE SEQUENCE [LARGE SCALE GENOMIC DNA]</scope>
    <source>
        <strain evidence="6 7">DSM 44121</strain>
    </source>
</reference>
<protein>
    <recommendedName>
        <fullName evidence="8">DoxX-like protein</fullName>
    </recommendedName>
</protein>
<dbReference type="RefSeq" id="WP_182620358.1">
    <property type="nucleotide sequence ID" value="NZ_BAAATF010000009.1"/>
</dbReference>
<evidence type="ECO:0000256" key="4">
    <source>
        <dbReference type="ARBA" id="ARBA00023136"/>
    </source>
</evidence>
<evidence type="ECO:0000256" key="5">
    <source>
        <dbReference type="SAM" id="Phobius"/>
    </source>
</evidence>
<feature type="transmembrane region" description="Helical" evidence="5">
    <location>
        <begin position="102"/>
        <end position="121"/>
    </location>
</feature>
<comment type="subcellular location">
    <subcellularLocation>
        <location evidence="1">Membrane</location>
        <topology evidence="1">Multi-pass membrane protein</topology>
    </subcellularLocation>
</comment>
<keyword evidence="2 5" id="KW-0812">Transmembrane</keyword>
<dbReference type="AlphaFoldDB" id="A0A7W3JE69"/>
<evidence type="ECO:0000313" key="7">
    <source>
        <dbReference type="Proteomes" id="UP000540568"/>
    </source>
</evidence>
<dbReference type="Pfam" id="PF13564">
    <property type="entry name" value="DoxX_2"/>
    <property type="match status" value="1"/>
</dbReference>
<evidence type="ECO:0000313" key="6">
    <source>
        <dbReference type="EMBL" id="MBA8811187.1"/>
    </source>
</evidence>
<gene>
    <name evidence="6" type="ORF">FHX71_005194</name>
</gene>
<accession>A0A7W3JE69</accession>
<dbReference type="GO" id="GO:0016020">
    <property type="term" value="C:membrane"/>
    <property type="evidence" value="ECO:0007669"/>
    <property type="project" value="UniProtKB-SubCell"/>
</dbReference>
<dbReference type="InterPro" id="IPR032808">
    <property type="entry name" value="DoxX"/>
</dbReference>